<keyword evidence="1" id="KW-1133">Transmembrane helix</keyword>
<dbReference type="InterPro" id="IPR012373">
    <property type="entry name" value="Ferrdict_sens_TM"/>
</dbReference>
<feature type="domain" description="FecR N-terminal" evidence="3">
    <location>
        <begin position="12"/>
        <end position="52"/>
    </location>
</feature>
<accession>A0ABR7YWD2</accession>
<gene>
    <name evidence="4" type="ORF">HAQ05_02125</name>
</gene>
<keyword evidence="1" id="KW-0812">Transmembrane</keyword>
<sequence length="324" mass="34972">MTAHRVNPLAARQALKWLSVLANQPSEAQRRAFERWLGQAPAHAQAWQQASQAWVRSEAPARTLADEDAVALQDLLQAMDAPPRRRAPWAAALATAAGVLVLVGSLAGWRPDHWLQDLGADHVCPAGPVCSLTLADGSQLTLDADTAIAVDLTPGRRQVQVRRGAVFFKVSHTGQPFVVQAGGGDVRVMGTEFEVRRQASDERVTVLGGKVAVRAAAGQPEQVLQADQQVAYAHGHATPVGQVDSATLLGWRDGWLSYYQAPLARVVADLAAHYPGRILLLNDELAARTLSGSFPSRDPQAVIDSLQKVLGFEQRRWLGVIVLR</sequence>
<dbReference type="Pfam" id="PF16220">
    <property type="entry name" value="DUF4880"/>
    <property type="match status" value="1"/>
</dbReference>
<evidence type="ECO:0000313" key="4">
    <source>
        <dbReference type="EMBL" id="MBD1597512.1"/>
    </source>
</evidence>
<dbReference type="PIRSF" id="PIRSF018266">
    <property type="entry name" value="FecR"/>
    <property type="match status" value="1"/>
</dbReference>
<protein>
    <submittedName>
        <fullName evidence="4">DUF4880 domain-containing protein</fullName>
    </submittedName>
</protein>
<name>A0ABR7YWD2_9PSED</name>
<evidence type="ECO:0000259" key="3">
    <source>
        <dbReference type="Pfam" id="PF16220"/>
    </source>
</evidence>
<reference evidence="4 5" key="1">
    <citation type="journal article" date="2020" name="Insects">
        <title>Bacteria Belonging to Pseudomonas typographi sp. nov. from the Bark Beetle Ips typographus Have Genomic Potential to Aid in the Host Ecology.</title>
        <authorList>
            <person name="Peral-Aranega E."/>
            <person name="Saati-Santamaria Z."/>
            <person name="Kolarik M."/>
            <person name="Rivas R."/>
            <person name="Garcia-Fraile P."/>
        </authorList>
    </citation>
    <scope>NUCLEOTIDE SEQUENCE [LARGE SCALE GENOMIC DNA]</scope>
    <source>
        <strain evidence="4 5">CA3A</strain>
    </source>
</reference>
<organism evidence="4 5">
    <name type="scientific">Pseudomonas typographi</name>
    <dbReference type="NCBI Taxonomy" id="2715964"/>
    <lineage>
        <taxon>Bacteria</taxon>
        <taxon>Pseudomonadati</taxon>
        <taxon>Pseudomonadota</taxon>
        <taxon>Gammaproteobacteria</taxon>
        <taxon>Pseudomonadales</taxon>
        <taxon>Pseudomonadaceae</taxon>
        <taxon>Pseudomonas</taxon>
    </lineage>
</organism>
<comment type="caution">
    <text evidence="4">The sequence shown here is derived from an EMBL/GenBank/DDBJ whole genome shotgun (WGS) entry which is preliminary data.</text>
</comment>
<keyword evidence="5" id="KW-1185">Reference proteome</keyword>
<evidence type="ECO:0000256" key="1">
    <source>
        <dbReference type="SAM" id="Phobius"/>
    </source>
</evidence>
<dbReference type="Pfam" id="PF04773">
    <property type="entry name" value="FecR"/>
    <property type="match status" value="1"/>
</dbReference>
<dbReference type="EMBL" id="JAAOCA010000002">
    <property type="protein sequence ID" value="MBD1597512.1"/>
    <property type="molecule type" value="Genomic_DNA"/>
</dbReference>
<dbReference type="Gene3D" id="3.55.50.30">
    <property type="match status" value="1"/>
</dbReference>
<dbReference type="Gene3D" id="2.60.120.1440">
    <property type="match status" value="1"/>
</dbReference>
<dbReference type="PANTHER" id="PTHR30273:SF2">
    <property type="entry name" value="PROTEIN FECR"/>
    <property type="match status" value="1"/>
</dbReference>
<feature type="transmembrane region" description="Helical" evidence="1">
    <location>
        <begin position="89"/>
        <end position="109"/>
    </location>
</feature>
<dbReference type="PANTHER" id="PTHR30273">
    <property type="entry name" value="PERIPLASMIC SIGNAL SENSOR AND SIGMA FACTOR ACTIVATOR FECR-RELATED"/>
    <property type="match status" value="1"/>
</dbReference>
<evidence type="ECO:0000313" key="5">
    <source>
        <dbReference type="Proteomes" id="UP000805841"/>
    </source>
</evidence>
<keyword evidence="1" id="KW-0472">Membrane</keyword>
<dbReference type="Proteomes" id="UP000805841">
    <property type="component" value="Unassembled WGS sequence"/>
</dbReference>
<proteinExistence type="predicted"/>
<dbReference type="InterPro" id="IPR006860">
    <property type="entry name" value="FecR"/>
</dbReference>
<dbReference type="InterPro" id="IPR032623">
    <property type="entry name" value="FecR_N"/>
</dbReference>
<evidence type="ECO:0000259" key="2">
    <source>
        <dbReference type="Pfam" id="PF04773"/>
    </source>
</evidence>
<feature type="domain" description="FecR protein" evidence="2">
    <location>
        <begin position="130"/>
        <end position="211"/>
    </location>
</feature>
<dbReference type="RefSeq" id="WP_190416936.1">
    <property type="nucleotide sequence ID" value="NZ_JAAOCA010000002.1"/>
</dbReference>